<accession>A0A932QXV1</accession>
<gene>
    <name evidence="1" type="ORF">HY221_00615</name>
</gene>
<organism evidence="1 2">
    <name type="scientific">Candidatus Sungiibacteriota bacterium</name>
    <dbReference type="NCBI Taxonomy" id="2750080"/>
    <lineage>
        <taxon>Bacteria</taxon>
        <taxon>Candidatus Sungiibacteriota</taxon>
    </lineage>
</organism>
<sequence>MNIATIPKKLAQKGDLVVIPRKGYEELATLRSLMPVVEPSREEMRIIRRGEKEIRDGKYTPRSKIRHELARRSH</sequence>
<dbReference type="AlphaFoldDB" id="A0A932QXV1"/>
<proteinExistence type="predicted"/>
<reference evidence="1" key="1">
    <citation type="submission" date="2020-07" db="EMBL/GenBank/DDBJ databases">
        <title>Huge and variable diversity of episymbiotic CPR bacteria and DPANN archaea in groundwater ecosystems.</title>
        <authorList>
            <person name="He C.Y."/>
            <person name="Keren R."/>
            <person name="Whittaker M."/>
            <person name="Farag I.F."/>
            <person name="Doudna J."/>
            <person name="Cate J.H.D."/>
            <person name="Banfield J.F."/>
        </authorList>
    </citation>
    <scope>NUCLEOTIDE SEQUENCE</scope>
    <source>
        <strain evidence="1">NC_groundwater_973_Pr1_S-0.2um_54_13</strain>
    </source>
</reference>
<evidence type="ECO:0000313" key="1">
    <source>
        <dbReference type="EMBL" id="MBI3630826.1"/>
    </source>
</evidence>
<name>A0A932QXV1_9BACT</name>
<protein>
    <submittedName>
        <fullName evidence="1">Uncharacterized protein</fullName>
    </submittedName>
</protein>
<comment type="caution">
    <text evidence="1">The sequence shown here is derived from an EMBL/GenBank/DDBJ whole genome shotgun (WGS) entry which is preliminary data.</text>
</comment>
<dbReference type="EMBL" id="JACQCR010000012">
    <property type="protein sequence ID" value="MBI3630826.1"/>
    <property type="molecule type" value="Genomic_DNA"/>
</dbReference>
<evidence type="ECO:0000313" key="2">
    <source>
        <dbReference type="Proteomes" id="UP000753196"/>
    </source>
</evidence>
<dbReference type="Proteomes" id="UP000753196">
    <property type="component" value="Unassembled WGS sequence"/>
</dbReference>